<evidence type="ECO:0000256" key="2">
    <source>
        <dbReference type="ARBA" id="ARBA00022840"/>
    </source>
</evidence>
<reference evidence="6" key="1">
    <citation type="journal article" date="2018" name="Nat. Microbiol.">
        <title>Leveraging single-cell genomics to expand the fungal tree of life.</title>
        <authorList>
            <person name="Ahrendt S.R."/>
            <person name="Quandt C.A."/>
            <person name="Ciobanu D."/>
            <person name="Clum A."/>
            <person name="Salamov A."/>
            <person name="Andreopoulos B."/>
            <person name="Cheng J.F."/>
            <person name="Woyke T."/>
            <person name="Pelin A."/>
            <person name="Henrissat B."/>
            <person name="Reynolds N.K."/>
            <person name="Benny G.L."/>
            <person name="Smith M.E."/>
            <person name="James T.Y."/>
            <person name="Grigoriev I.V."/>
        </authorList>
    </citation>
    <scope>NUCLEOTIDE SEQUENCE [LARGE SCALE GENOMIC DNA]</scope>
    <source>
        <strain evidence="6">Benny S71-1</strain>
    </source>
</reference>
<dbReference type="PROSITE" id="PS50011">
    <property type="entry name" value="PROTEIN_KINASE_DOM"/>
    <property type="match status" value="1"/>
</dbReference>
<name>A0A4P9Z649_9FUNG</name>
<dbReference type="GO" id="GO:0004674">
    <property type="term" value="F:protein serine/threonine kinase activity"/>
    <property type="evidence" value="ECO:0007669"/>
    <property type="project" value="TreeGrafter"/>
</dbReference>
<keyword evidence="2" id="KW-0067">ATP-binding</keyword>
<dbReference type="PANTHER" id="PTHR24346:SF30">
    <property type="entry name" value="MATERNAL EMBRYONIC LEUCINE ZIPPER KINASE"/>
    <property type="match status" value="1"/>
</dbReference>
<keyword evidence="1" id="KW-0547">Nucleotide-binding</keyword>
<keyword evidence="3" id="KW-0812">Transmembrane</keyword>
<evidence type="ECO:0000256" key="1">
    <source>
        <dbReference type="ARBA" id="ARBA00022741"/>
    </source>
</evidence>
<keyword evidence="5" id="KW-0808">Transferase</keyword>
<dbReference type="Gene3D" id="1.10.510.10">
    <property type="entry name" value="Transferase(Phosphotransferase) domain 1"/>
    <property type="match status" value="1"/>
</dbReference>
<organism evidence="5 6">
    <name type="scientific">Syncephalis pseudoplumigaleata</name>
    <dbReference type="NCBI Taxonomy" id="1712513"/>
    <lineage>
        <taxon>Eukaryota</taxon>
        <taxon>Fungi</taxon>
        <taxon>Fungi incertae sedis</taxon>
        <taxon>Zoopagomycota</taxon>
        <taxon>Zoopagomycotina</taxon>
        <taxon>Zoopagomycetes</taxon>
        <taxon>Zoopagales</taxon>
        <taxon>Piptocephalidaceae</taxon>
        <taxon>Syncephalis</taxon>
    </lineage>
</organism>
<evidence type="ECO:0000313" key="6">
    <source>
        <dbReference type="Proteomes" id="UP000278143"/>
    </source>
</evidence>
<dbReference type="SMART" id="SM00220">
    <property type="entry name" value="S_TKc"/>
    <property type="match status" value="1"/>
</dbReference>
<feature type="domain" description="Protein kinase" evidence="4">
    <location>
        <begin position="1"/>
        <end position="268"/>
    </location>
</feature>
<dbReference type="OrthoDB" id="10252171at2759"/>
<dbReference type="Proteomes" id="UP000278143">
    <property type="component" value="Unassembled WGS sequence"/>
</dbReference>
<dbReference type="EMBL" id="KZ989117">
    <property type="protein sequence ID" value="RKP28124.1"/>
    <property type="molecule type" value="Genomic_DNA"/>
</dbReference>
<dbReference type="GO" id="GO:0005524">
    <property type="term" value="F:ATP binding"/>
    <property type="evidence" value="ECO:0007669"/>
    <property type="project" value="UniProtKB-KW"/>
</dbReference>
<gene>
    <name evidence="5" type="ORF">SYNPS1DRAFT_20534</name>
</gene>
<keyword evidence="3" id="KW-1133">Transmembrane helix</keyword>
<sequence>MRIAIGTYKYSRIRLKCTKDADVADADAAILNRIERAAADTSNPLASGSRWVSRRLHRYWPYGFDCTIVSEEGMRDLYQYMMMRQHGERYSIMRDVFKQLIHAVAFLHSADITHNDITPKSRMQIMLVNYDHVTPIAYRMASSRDVVRMPPPAGTIGYDSPESFALRTIDLRARDIWAIGMTVYTCFMGFPLYGYVKVNHGTWQMLREEYEEELASLYRAHRGTNEHALVESDAWEWLDATGFMAVDTLMLDPRFRPTLAQLIEANPL</sequence>
<proteinExistence type="predicted"/>
<dbReference type="PANTHER" id="PTHR24346">
    <property type="entry name" value="MAP/MICROTUBULE AFFINITY-REGULATING KINASE"/>
    <property type="match status" value="1"/>
</dbReference>
<evidence type="ECO:0000313" key="5">
    <source>
        <dbReference type="EMBL" id="RKP28124.1"/>
    </source>
</evidence>
<dbReference type="InterPro" id="IPR000719">
    <property type="entry name" value="Prot_kinase_dom"/>
</dbReference>
<keyword evidence="3" id="KW-0472">Membrane</keyword>
<protein>
    <submittedName>
        <fullName evidence="5">Kinase-like domain-containing protein</fullName>
    </submittedName>
</protein>
<dbReference type="GO" id="GO:0035556">
    <property type="term" value="P:intracellular signal transduction"/>
    <property type="evidence" value="ECO:0007669"/>
    <property type="project" value="TreeGrafter"/>
</dbReference>
<dbReference type="SUPFAM" id="SSF56112">
    <property type="entry name" value="Protein kinase-like (PK-like)"/>
    <property type="match status" value="1"/>
</dbReference>
<feature type="transmembrane region" description="Helical" evidence="3">
    <location>
        <begin position="176"/>
        <end position="196"/>
    </location>
</feature>
<dbReference type="AlphaFoldDB" id="A0A4P9Z649"/>
<evidence type="ECO:0000259" key="4">
    <source>
        <dbReference type="PROSITE" id="PS50011"/>
    </source>
</evidence>
<keyword evidence="5" id="KW-0418">Kinase</keyword>
<keyword evidence="6" id="KW-1185">Reference proteome</keyword>
<dbReference type="GO" id="GO:0005737">
    <property type="term" value="C:cytoplasm"/>
    <property type="evidence" value="ECO:0007669"/>
    <property type="project" value="TreeGrafter"/>
</dbReference>
<dbReference type="InterPro" id="IPR011009">
    <property type="entry name" value="Kinase-like_dom_sf"/>
</dbReference>
<dbReference type="Pfam" id="PF00069">
    <property type="entry name" value="Pkinase"/>
    <property type="match status" value="1"/>
</dbReference>
<accession>A0A4P9Z649</accession>
<evidence type="ECO:0000256" key="3">
    <source>
        <dbReference type="SAM" id="Phobius"/>
    </source>
</evidence>